<organism evidence="2 3">
    <name type="scientific">Mycolicibacterium mageritense</name>
    <name type="common">Mycobacterium mageritense</name>
    <dbReference type="NCBI Taxonomy" id="53462"/>
    <lineage>
        <taxon>Bacteria</taxon>
        <taxon>Bacillati</taxon>
        <taxon>Actinomycetota</taxon>
        <taxon>Actinomycetes</taxon>
        <taxon>Mycobacteriales</taxon>
        <taxon>Mycobacteriaceae</taxon>
        <taxon>Mycolicibacterium</taxon>
    </lineage>
</organism>
<feature type="region of interest" description="Disordered" evidence="1">
    <location>
        <begin position="197"/>
        <end position="255"/>
    </location>
</feature>
<protein>
    <recommendedName>
        <fullName evidence="4">DUF222 domain-containing protein</fullName>
    </recommendedName>
</protein>
<evidence type="ECO:0000256" key="1">
    <source>
        <dbReference type="SAM" id="MobiDB-lite"/>
    </source>
</evidence>
<name>A0ABM7HZC3_MYCME</name>
<accession>A0ABM7HZC3</accession>
<dbReference type="Proteomes" id="UP000465622">
    <property type="component" value="Chromosome"/>
</dbReference>
<proteinExistence type="predicted"/>
<feature type="compositionally biased region" description="Polar residues" evidence="1">
    <location>
        <begin position="209"/>
        <end position="223"/>
    </location>
</feature>
<reference evidence="2 3" key="1">
    <citation type="journal article" date="2019" name="Emerg. Microbes Infect.">
        <title>Comprehensive subspecies identification of 175 nontuberculous mycobacteria species based on 7547 genomic profiles.</title>
        <authorList>
            <person name="Matsumoto Y."/>
            <person name="Kinjo T."/>
            <person name="Motooka D."/>
            <person name="Nabeya D."/>
            <person name="Jung N."/>
            <person name="Uechi K."/>
            <person name="Horii T."/>
            <person name="Iida T."/>
            <person name="Fujita J."/>
            <person name="Nakamura S."/>
        </authorList>
    </citation>
    <scope>NUCLEOTIDE SEQUENCE [LARGE SCALE GENOMIC DNA]</scope>
    <source>
        <strain evidence="2 3">JCM 12375</strain>
    </source>
</reference>
<dbReference type="EMBL" id="AP022567">
    <property type="protein sequence ID" value="BBX35966.1"/>
    <property type="molecule type" value="Genomic_DNA"/>
</dbReference>
<evidence type="ECO:0000313" key="2">
    <source>
        <dbReference type="EMBL" id="BBX35966.1"/>
    </source>
</evidence>
<dbReference type="RefSeq" id="WP_163642288.1">
    <property type="nucleotide sequence ID" value="NZ_AP022567.1"/>
</dbReference>
<sequence length="428" mass="46612">MEGLHDRIEHTAPTTHTALNYLRAHKLVALRDGVLTDRTGDKMRGRKSALPTESLELAAIAAADAAVRKNIAALGDSTTRWFKHPDDDRWTPEALRDIRRETNAVYRVLPPGRRMTVDKFRYEVRKVTADHVDEVMARLEAAKFITVTDSTVTTHAALPVPEVPKTEKPETVTPAPAPIAVAAGGDVGDLASFSDPEVIETPKPEIPQTPKTNTAPAGDTTSPAPAPKPEGTRTVAKTEGKAVEKTEAAETPATVPVSGDIERRLSALEKTAETTVDGVRAIYTKTERIEHLVSDTTVDRSRISDAPEAVREVLVTIAAKLHRAAKEVKEGKRADPTLTNNEVKKSLSNRPLRGETVAPRDRFEEARQLGLRTGVIRTTHRSRLVFVSFEPLMESDDFGRRVANMGVRVAARTKGLVDAATNRVGVGK</sequence>
<feature type="compositionally biased region" description="Basic and acidic residues" evidence="1">
    <location>
        <begin position="236"/>
        <end position="248"/>
    </location>
</feature>
<keyword evidence="3" id="KW-1185">Reference proteome</keyword>
<evidence type="ECO:0000313" key="3">
    <source>
        <dbReference type="Proteomes" id="UP000465622"/>
    </source>
</evidence>
<gene>
    <name evidence="2" type="ORF">MMAGJ_52480</name>
</gene>
<evidence type="ECO:0008006" key="4">
    <source>
        <dbReference type="Google" id="ProtNLM"/>
    </source>
</evidence>